<feature type="transmembrane region" description="Helical" evidence="1">
    <location>
        <begin position="6"/>
        <end position="25"/>
    </location>
</feature>
<keyword evidence="1" id="KW-1133">Transmembrane helix</keyword>
<evidence type="ECO:0000256" key="1">
    <source>
        <dbReference type="SAM" id="Phobius"/>
    </source>
</evidence>
<keyword evidence="1" id="KW-0812">Transmembrane</keyword>
<keyword evidence="1" id="KW-0472">Membrane</keyword>
<organism evidence="2 3">
    <name type="scientific">Leeuwenhoekiella polynyae</name>
    <dbReference type="NCBI Taxonomy" id="1550906"/>
    <lineage>
        <taxon>Bacteria</taxon>
        <taxon>Pseudomonadati</taxon>
        <taxon>Bacteroidota</taxon>
        <taxon>Flavobacteriia</taxon>
        <taxon>Flavobacteriales</taxon>
        <taxon>Flavobacteriaceae</taxon>
        <taxon>Leeuwenhoekiella</taxon>
    </lineage>
</organism>
<evidence type="ECO:0000313" key="3">
    <source>
        <dbReference type="Proteomes" id="UP000289859"/>
    </source>
</evidence>
<gene>
    <name evidence="2" type="ORF">DSM02_1686</name>
</gene>
<accession>A0A4Q0P9A0</accession>
<reference evidence="2 3" key="1">
    <citation type="submission" date="2018-07" db="EMBL/GenBank/DDBJ databases">
        <title>Leeuwenhoekiella genomics.</title>
        <authorList>
            <person name="Tahon G."/>
            <person name="Willems A."/>
        </authorList>
    </citation>
    <scope>NUCLEOTIDE SEQUENCE [LARGE SCALE GENOMIC DNA]</scope>
    <source>
        <strain evidence="2 3">LMG 29608</strain>
    </source>
</reference>
<sequence length="96" mass="11289">MISKSYFFIIIFVSFLVTPFVVSILQQDDYDYALTISEEEKSADGTYDFEKDLKVKQDFVVYYYEESERFLQPTFYQGFLLSSGYLDPVFPPPKSI</sequence>
<name>A0A4Q0P9A0_9FLAO</name>
<dbReference type="AlphaFoldDB" id="A0A4Q0P9A0"/>
<evidence type="ECO:0000313" key="2">
    <source>
        <dbReference type="EMBL" id="RXG22968.1"/>
    </source>
</evidence>
<dbReference type="Proteomes" id="UP000289859">
    <property type="component" value="Unassembled WGS sequence"/>
</dbReference>
<proteinExistence type="predicted"/>
<comment type="caution">
    <text evidence="2">The sequence shown here is derived from an EMBL/GenBank/DDBJ whole genome shotgun (WGS) entry which is preliminary data.</text>
</comment>
<dbReference type="EMBL" id="QOVK01000005">
    <property type="protein sequence ID" value="RXG22968.1"/>
    <property type="molecule type" value="Genomic_DNA"/>
</dbReference>
<protein>
    <submittedName>
        <fullName evidence="2">Uncharacterized protein</fullName>
    </submittedName>
</protein>
<keyword evidence="3" id="KW-1185">Reference proteome</keyword>